<dbReference type="Gene3D" id="1.10.10.10">
    <property type="entry name" value="Winged helix-like DNA-binding domain superfamily/Winged helix DNA-binding domain"/>
    <property type="match status" value="1"/>
</dbReference>
<dbReference type="InterPro" id="IPR025374">
    <property type="entry name" value="DUF4364"/>
</dbReference>
<name>A0A6V8SJV9_9CLOT</name>
<dbReference type="Proteomes" id="UP000580568">
    <property type="component" value="Unassembled WGS sequence"/>
</dbReference>
<dbReference type="RefSeq" id="WP_183278220.1">
    <property type="nucleotide sequence ID" value="NZ_BLZR01000001.1"/>
</dbReference>
<keyword evidence="2" id="KW-1185">Reference proteome</keyword>
<protein>
    <recommendedName>
        <fullName evidence="3">DUF4364 family protein</fullName>
    </recommendedName>
</protein>
<dbReference type="Pfam" id="PF14277">
    <property type="entry name" value="DUF4364"/>
    <property type="match status" value="1"/>
</dbReference>
<reference evidence="1 2" key="1">
    <citation type="submission" date="2020-07" db="EMBL/GenBank/DDBJ databases">
        <title>A new beta-1,3-glucan-decomposing anaerobic bacterium isolated from anoxic soil subjected to biological soil disinfestation.</title>
        <authorList>
            <person name="Ueki A."/>
            <person name="Tonouchi A."/>
        </authorList>
    </citation>
    <scope>NUCLEOTIDE SEQUENCE [LARGE SCALE GENOMIC DNA]</scope>
    <source>
        <strain evidence="1 2">TW1</strain>
    </source>
</reference>
<dbReference type="EMBL" id="BLZR01000001">
    <property type="protein sequence ID" value="GFP76812.1"/>
    <property type="molecule type" value="Genomic_DNA"/>
</dbReference>
<organism evidence="1 2">
    <name type="scientific">Clostridium fungisolvens</name>
    <dbReference type="NCBI Taxonomy" id="1604897"/>
    <lineage>
        <taxon>Bacteria</taxon>
        <taxon>Bacillati</taxon>
        <taxon>Bacillota</taxon>
        <taxon>Clostridia</taxon>
        <taxon>Eubacteriales</taxon>
        <taxon>Clostridiaceae</taxon>
        <taxon>Clostridium</taxon>
    </lineage>
</organism>
<sequence>MNDSTLELAENKLLLLYIIKSIKYPISNAQLTEIVLENSFINYFFLQQYITELISSGFIKYEEINEKKLLYITDVGNKVLTLFKDRISPQRLNVIDDYLKTSIEKIKRELTISADYTPDQDNTFVVNLKAVEDDSLLMDLKVSVASKKQAVALCSKWKENPSQIYNNIINILIEDK</sequence>
<gene>
    <name evidence="1" type="ORF">bsdtw1_02921</name>
</gene>
<evidence type="ECO:0008006" key="3">
    <source>
        <dbReference type="Google" id="ProtNLM"/>
    </source>
</evidence>
<dbReference type="AlphaFoldDB" id="A0A6V8SJV9"/>
<evidence type="ECO:0000313" key="2">
    <source>
        <dbReference type="Proteomes" id="UP000580568"/>
    </source>
</evidence>
<dbReference type="InterPro" id="IPR036388">
    <property type="entry name" value="WH-like_DNA-bd_sf"/>
</dbReference>
<comment type="caution">
    <text evidence="1">The sequence shown here is derived from an EMBL/GenBank/DDBJ whole genome shotgun (WGS) entry which is preliminary data.</text>
</comment>
<proteinExistence type="predicted"/>
<evidence type="ECO:0000313" key="1">
    <source>
        <dbReference type="EMBL" id="GFP76812.1"/>
    </source>
</evidence>
<accession>A0A6V8SJV9</accession>